<keyword evidence="5" id="KW-1185">Reference proteome</keyword>
<dbReference type="InterPro" id="IPR006775">
    <property type="entry name" value="GH116_catalytic"/>
</dbReference>
<dbReference type="Pfam" id="PF04685">
    <property type="entry name" value="DUF608"/>
    <property type="match status" value="1"/>
</dbReference>
<feature type="domain" description="Glycosyl-hydrolase family 116 catalytic region" evidence="2">
    <location>
        <begin position="993"/>
        <end position="1262"/>
    </location>
</feature>
<dbReference type="PANTHER" id="PTHR12654:SF4">
    <property type="entry name" value="PB1 DOMAIN-CONTAINING PROTEIN"/>
    <property type="match status" value="1"/>
</dbReference>
<protein>
    <recommendedName>
        <fullName evidence="6">Glycosyl-hydrolase family 116 catalytic region domain-containing protein</fullName>
    </recommendedName>
</protein>
<evidence type="ECO:0000313" key="4">
    <source>
        <dbReference type="EMBL" id="GAA1667793.1"/>
    </source>
</evidence>
<gene>
    <name evidence="4" type="ORF">GCM10009745_07640</name>
</gene>
<evidence type="ECO:0000259" key="2">
    <source>
        <dbReference type="Pfam" id="PF04685"/>
    </source>
</evidence>
<proteinExistence type="predicted"/>
<dbReference type="EMBL" id="BAAANF010000002">
    <property type="protein sequence ID" value="GAA1667793.1"/>
    <property type="molecule type" value="Genomic_DNA"/>
</dbReference>
<dbReference type="InterPro" id="IPR008928">
    <property type="entry name" value="6-hairpin_glycosidase_sf"/>
</dbReference>
<name>A0ABN2G9U4_9ACTN</name>
<dbReference type="InterPro" id="IPR006311">
    <property type="entry name" value="TAT_signal"/>
</dbReference>
<comment type="caution">
    <text evidence="4">The sequence shown here is derived from an EMBL/GenBank/DDBJ whole genome shotgun (WGS) entry which is preliminary data.</text>
</comment>
<dbReference type="InterPro" id="IPR024462">
    <property type="entry name" value="GH116_N"/>
</dbReference>
<feature type="compositionally biased region" description="Pro residues" evidence="1">
    <location>
        <begin position="1"/>
        <end position="10"/>
    </location>
</feature>
<feature type="region of interest" description="Disordered" evidence="1">
    <location>
        <begin position="1"/>
        <end position="34"/>
    </location>
</feature>
<dbReference type="PANTHER" id="PTHR12654">
    <property type="entry name" value="BILE ACID BETA-GLUCOSIDASE-RELATED"/>
    <property type="match status" value="1"/>
</dbReference>
<evidence type="ECO:0008006" key="6">
    <source>
        <dbReference type="Google" id="ProtNLM"/>
    </source>
</evidence>
<sequence length="1391" mass="149572">MLGQEFPPPRETAMDIQPHPPAAPGLPASEPASQLSACDNPVCGGSCPRAGVGRRTFLSISAAGLGVLAAPDALRAAAVPRAPLTAAEAAALADRGEPTVYSGTALAKIGMPIGGGCAGQVYLSGDGRMWGWDVANALSYPLGGADFAGTHYVTPLSADAPGATRFRQGFALRTGTTARYVDAKGFSDVRFTGQYPIGRVSYKSIASPVEVTLDAFSPFTPLETLDSTLPATVFAFTLRNTSAEAVDATLLGYSENPVCLDSRRSQPTTQRATAFGSGIEWSAADPVASPRADILFEDWERDTYDGWTATGTAFGAGPVAVAAIPEYMKRFGDLRAHGTRFVTSHNYRANPNDIGGADAHVGTLTSAPFVVNRRFVAAHIGGGASTATALQVVVDGNIVATASGADTEPMQTRVLDVSSYQGRTAQLRLVDNATGAWAHLNVDRIVFSDRADVVFETWGSDTYGGWTTTGDAFGTGPVKPEQTPALMQRYGDLNVQGSRFVTSYNFRLSGDPDGRTGTLTSPPFEISRRYVAVAIGGGNRGSVNVVVDGNVVATATGTNSEPLVGQLLDVGNYEGKTARIQVVDNVSGGWAHINVGSITFTDRADILFEDWERANYDGWTVTGTAFGAGPVTVVETPADFRRPFGNRTELNVSGSRFVTSYNFRDGSLDGSQGTLTSRVFTIDRRYITVWTGGGSNPATTAVNLLVDGAVVATATGADIEPLDAICWSVGRWAGKSAQIQIIDKSTGGWGHINVDRIIFSDRPIRQQPVADRTDAGSFALSTVESQAVVRRSIAAWSTPTELFNAADGPAEVDGSDTQVGTVAVSVRLAPGESRTLRFAQSWFYPTPERRHFGHLTNGSTFLRHYATRFNSARQVTEHIAANLERLESGTREWVRTWYDDSTLPHWFLERTFANTSTIATGTCHRWSDGRFYAWEGVYCCHGTCQHVWSYAQAIGRLFPDLERDTRERVDLGIAYKPSGEIANRGESGDAASSFADGHCGTILRIYREHQMAPDTAFLTRVWAKVKTSVEYVISARDGSDQDGIFRGGQWNTLDTEWFGEIPWLSGLYVAALRAASAMATEMGDPTAATRYTTIADRGSSYLNGSLWNGTYGYYVQKVDPAHPAANTNRGVFVDQMYGQTYAAQLGLPRVFAADKARTALTSLYRNNFQPNPSAYRPPGLPAGRVYTTANEPGTIMVTWPNGGSTEAGGHPYFNEVWTGQEWQFAAQLFAEGLTAEGLAVSRAIYDRHRGEKRNPYNEIEASDHYARAMMSFGTYLAACGYEYHGPRGHLGFAPRLTPEEFACAFTAAEGWGRYHQTRTATSQTATVEVRHGRLRLKTLAFETARAATAVTVTQAGTTLPATLTVSGNRAVVTLNSTVVITDQLLTIMLTT</sequence>
<evidence type="ECO:0000256" key="1">
    <source>
        <dbReference type="SAM" id="MobiDB-lite"/>
    </source>
</evidence>
<accession>A0ABN2G9U4</accession>
<dbReference type="Proteomes" id="UP001500280">
    <property type="component" value="Unassembled WGS sequence"/>
</dbReference>
<dbReference type="PROSITE" id="PS51318">
    <property type="entry name" value="TAT"/>
    <property type="match status" value="1"/>
</dbReference>
<reference evidence="4 5" key="1">
    <citation type="journal article" date="2019" name="Int. J. Syst. Evol. Microbiol.">
        <title>The Global Catalogue of Microorganisms (GCM) 10K type strain sequencing project: providing services to taxonomists for standard genome sequencing and annotation.</title>
        <authorList>
            <consortium name="The Broad Institute Genomics Platform"/>
            <consortium name="The Broad Institute Genome Sequencing Center for Infectious Disease"/>
            <person name="Wu L."/>
            <person name="Ma J."/>
        </authorList>
    </citation>
    <scope>NUCLEOTIDE SEQUENCE [LARGE SCALE GENOMIC DNA]</scope>
    <source>
        <strain evidence="4 5">JCM 14307</strain>
    </source>
</reference>
<dbReference type="InterPro" id="IPR012341">
    <property type="entry name" value="6hp_glycosidase-like_sf"/>
</dbReference>
<dbReference type="Gene3D" id="1.50.10.10">
    <property type="match status" value="1"/>
</dbReference>
<organism evidence="4 5">
    <name type="scientific">Kribbella yunnanensis</name>
    <dbReference type="NCBI Taxonomy" id="190194"/>
    <lineage>
        <taxon>Bacteria</taxon>
        <taxon>Bacillati</taxon>
        <taxon>Actinomycetota</taxon>
        <taxon>Actinomycetes</taxon>
        <taxon>Propionibacteriales</taxon>
        <taxon>Kribbellaceae</taxon>
        <taxon>Kribbella</taxon>
    </lineage>
</organism>
<evidence type="ECO:0000313" key="5">
    <source>
        <dbReference type="Proteomes" id="UP001500280"/>
    </source>
</evidence>
<evidence type="ECO:0000259" key="3">
    <source>
        <dbReference type="Pfam" id="PF12215"/>
    </source>
</evidence>
<feature type="domain" description="Glycosyl-hydrolase family 116 N-terminal" evidence="3">
    <location>
        <begin position="110"/>
        <end position="266"/>
    </location>
</feature>
<dbReference type="SUPFAM" id="SSF48208">
    <property type="entry name" value="Six-hairpin glycosidases"/>
    <property type="match status" value="1"/>
</dbReference>
<dbReference type="InterPro" id="IPR052566">
    <property type="entry name" value="Non-lysos_glucosylceramidase"/>
</dbReference>
<dbReference type="Pfam" id="PF12215">
    <property type="entry name" value="Glyco_hydr_116N"/>
    <property type="match status" value="1"/>
</dbReference>